<evidence type="ECO:0000259" key="1">
    <source>
        <dbReference type="Pfam" id="PF09339"/>
    </source>
</evidence>
<gene>
    <name evidence="2" type="ORF">CNQ84_02400</name>
</gene>
<organism evidence="2 3">
    <name type="scientific">Pseudomonas abyssi</name>
    <dbReference type="NCBI Taxonomy" id="170540"/>
    <lineage>
        <taxon>Bacteria</taxon>
        <taxon>Pseudomonadati</taxon>
        <taxon>Pseudomonadota</taxon>
        <taxon>Gammaproteobacteria</taxon>
        <taxon>Pseudomonadales</taxon>
        <taxon>Pseudomonadaceae</taxon>
        <taxon>Pseudomonas</taxon>
    </lineage>
</organism>
<dbReference type="Proteomes" id="UP000242313">
    <property type="component" value="Unassembled WGS sequence"/>
</dbReference>
<dbReference type="SUPFAM" id="SSF46785">
    <property type="entry name" value="Winged helix' DNA-binding domain"/>
    <property type="match status" value="1"/>
</dbReference>
<dbReference type="InterPro" id="IPR036390">
    <property type="entry name" value="WH_DNA-bd_sf"/>
</dbReference>
<sequence length="104" mass="11110">MSKDNTRTSDSGARVLRVMKALKGHTLNGLSNGELAKALGESPANINRCMNTLIAEGLATRLETGRFAPGMQLLQIAQATAMELSTAEARIREINQRMLAGAGR</sequence>
<dbReference type="Gene3D" id="1.10.10.10">
    <property type="entry name" value="Winged helix-like DNA-binding domain superfamily/Winged helix DNA-binding domain"/>
    <property type="match status" value="1"/>
</dbReference>
<accession>A0A2A3MNI2</accession>
<protein>
    <submittedName>
        <fullName evidence="2">IclR family transcriptional regulator</fullName>
    </submittedName>
</protein>
<keyword evidence="3" id="KW-1185">Reference proteome</keyword>
<feature type="domain" description="HTH iclR-type" evidence="1">
    <location>
        <begin position="13"/>
        <end position="61"/>
    </location>
</feature>
<dbReference type="AlphaFoldDB" id="A0A2A3MNI2"/>
<dbReference type="EMBL" id="NTMR01000002">
    <property type="protein sequence ID" value="PBK06244.1"/>
    <property type="molecule type" value="Genomic_DNA"/>
</dbReference>
<dbReference type="GO" id="GO:0003700">
    <property type="term" value="F:DNA-binding transcription factor activity"/>
    <property type="evidence" value="ECO:0007669"/>
    <property type="project" value="TreeGrafter"/>
</dbReference>
<reference evidence="2 3" key="1">
    <citation type="submission" date="2017-09" db="EMBL/GenBank/DDBJ databases">
        <title>Pseudomonas abyssi sp. nov. isolated from Abyssopelagic Water.</title>
        <authorList>
            <person name="Wei Y."/>
        </authorList>
    </citation>
    <scope>NUCLEOTIDE SEQUENCE [LARGE SCALE GENOMIC DNA]</scope>
    <source>
        <strain evidence="2 3">MT5</strain>
    </source>
</reference>
<dbReference type="RefSeq" id="WP_096003308.1">
    <property type="nucleotide sequence ID" value="NZ_NTMR01000002.1"/>
</dbReference>
<dbReference type="InterPro" id="IPR050707">
    <property type="entry name" value="HTH_MetabolicPath_Reg"/>
</dbReference>
<dbReference type="PANTHER" id="PTHR30136">
    <property type="entry name" value="HELIX-TURN-HELIX TRANSCRIPTIONAL REGULATOR, ICLR FAMILY"/>
    <property type="match status" value="1"/>
</dbReference>
<dbReference type="InterPro" id="IPR036388">
    <property type="entry name" value="WH-like_DNA-bd_sf"/>
</dbReference>
<proteinExistence type="predicted"/>
<evidence type="ECO:0000313" key="2">
    <source>
        <dbReference type="EMBL" id="PBK06244.1"/>
    </source>
</evidence>
<evidence type="ECO:0000313" key="3">
    <source>
        <dbReference type="Proteomes" id="UP000242313"/>
    </source>
</evidence>
<dbReference type="InterPro" id="IPR005471">
    <property type="entry name" value="Tscrpt_reg_IclR_N"/>
</dbReference>
<dbReference type="PANTHER" id="PTHR30136:SF35">
    <property type="entry name" value="HTH-TYPE TRANSCRIPTIONAL REGULATOR RV1719"/>
    <property type="match status" value="1"/>
</dbReference>
<dbReference type="GO" id="GO:0045892">
    <property type="term" value="P:negative regulation of DNA-templated transcription"/>
    <property type="evidence" value="ECO:0007669"/>
    <property type="project" value="TreeGrafter"/>
</dbReference>
<name>A0A2A3MNI2_9PSED</name>
<comment type="caution">
    <text evidence="2">The sequence shown here is derived from an EMBL/GenBank/DDBJ whole genome shotgun (WGS) entry which is preliminary data.</text>
</comment>
<dbReference type="Pfam" id="PF09339">
    <property type="entry name" value="HTH_IclR"/>
    <property type="match status" value="1"/>
</dbReference>
<dbReference type="GO" id="GO:0003677">
    <property type="term" value="F:DNA binding"/>
    <property type="evidence" value="ECO:0007669"/>
    <property type="project" value="InterPro"/>
</dbReference>